<keyword evidence="2" id="KW-0378">Hydrolase</keyword>
<keyword evidence="2" id="KW-0614">Plasmid</keyword>
<keyword evidence="2" id="KW-0067">ATP-binding</keyword>
<dbReference type="InterPro" id="IPR011545">
    <property type="entry name" value="DEAD/DEAH_box_helicase_dom"/>
</dbReference>
<dbReference type="GO" id="GO:0005524">
    <property type="term" value="F:ATP binding"/>
    <property type="evidence" value="ECO:0007669"/>
    <property type="project" value="InterPro"/>
</dbReference>
<dbReference type="Pfam" id="PF00270">
    <property type="entry name" value="DEAD"/>
    <property type="match status" value="1"/>
</dbReference>
<dbReference type="Proteomes" id="UP000509460">
    <property type="component" value="Plasmid pEM15-1A-2"/>
</dbReference>
<dbReference type="GO" id="GO:0003676">
    <property type="term" value="F:nucleic acid binding"/>
    <property type="evidence" value="ECO:0007669"/>
    <property type="project" value="InterPro"/>
</dbReference>
<reference evidence="2 3" key="1">
    <citation type="submission" date="2019-07" db="EMBL/GenBank/DDBJ databases">
        <title>antibiotic susceptibility of plant-derived lactic acid bacteria.</title>
        <authorList>
            <person name="Sugiyama M."/>
            <person name="Noda M."/>
        </authorList>
    </citation>
    <scope>NUCLEOTIDE SEQUENCE [LARGE SCALE GENOMIC DNA]</scope>
    <source>
        <strain evidence="2 3">15-1A</strain>
        <plasmid evidence="3">pem15-1a-2 dna</plasmid>
    </source>
</reference>
<dbReference type="SMART" id="SM00487">
    <property type="entry name" value="DEXDc"/>
    <property type="match status" value="1"/>
</dbReference>
<dbReference type="SUPFAM" id="SSF52540">
    <property type="entry name" value="P-loop containing nucleoside triphosphate hydrolases"/>
    <property type="match status" value="2"/>
</dbReference>
<sequence length="835" mass="94466">MVDFSKLKKIEKVPEIIDPIEIFRRMPKPEGINDLYSSQSEVLNSWYKKRDEADNIIKLHTGGGKTMVGLLIAQSTINELKEPVLYLAPTNQLVNQTYDKAVELGISAVKYKRGESLSQEFVNGKAIMIATYSALFNGKSKFGIQGKPSIQNVAAIIFDDAHAALSVIRDNFTLEISRSDHEDLYGELCSHFRKSFIDIGKQGTFDEVVDGKEEMVLEVPYWEFIESIQYVSEKVKNIDIFSWPLIRDQLTMCHCFISKNKFTITPIQPMLNIFPTFMNAKRKIYMSATISDDGDIIRTFNVTESAVDHPLTSKSVAGISERMILIPGLMDFPFDSFKDSLQLLKNVAEREHGAVIISPSDEKASRWEPDVKFLRGSEEVNDIVEKMQNKDEFGPVVFSNRYDGIDLPGDACRLLIMDGIPMGTSSYEIFRATALMGGDTITRMMTQRIEQGLGRGARGSSDYCIDILVGKDLTSWISLESNFSYFTSATKAQIEIGKNVSKEVKSISDLSEVINQSLNRDSGWTGYHSRELVEYIDSDQILDKDLSFAMLERKIVNLCNKGCLDKAIEKINEFLEKSNSIDKNEKGWLQQLAARIAYILKNKSLSKEYQNQAYFNNTNLFRSNNSTVEYIPLKIPSSQSKMIIRKYKEFKEPRGILAKIDEIESFITPKSSANQFEEALKNLGIILGFSAERYDDEGVGPDLLWLISEKKGLIIEAKSRKKENNAFRKEEHGQLLVAEKWFKDNYSDIEALPVSVHSDNKATHSSYAENVLVLTLPNILLIISEVRKFYNQLIESHVGEDVLEAKCQQLLSSSNLSSEKITGTYLTTFETMEDS</sequence>
<dbReference type="GO" id="GO:0004386">
    <property type="term" value="F:helicase activity"/>
    <property type="evidence" value="ECO:0007669"/>
    <property type="project" value="UniProtKB-KW"/>
</dbReference>
<geneLocation type="plasmid" evidence="3">
    <name>pem15-1a-2 dna</name>
</geneLocation>
<dbReference type="EMBL" id="AP019812">
    <property type="protein sequence ID" value="BBM16344.1"/>
    <property type="molecule type" value="Genomic_DNA"/>
</dbReference>
<feature type="domain" description="Helicase ATP-binding" evidence="1">
    <location>
        <begin position="46"/>
        <end position="308"/>
    </location>
</feature>
<organism evidence="2 3">
    <name type="scientific">Enterococcus mundtii</name>
    <dbReference type="NCBI Taxonomy" id="53346"/>
    <lineage>
        <taxon>Bacteria</taxon>
        <taxon>Bacillati</taxon>
        <taxon>Bacillota</taxon>
        <taxon>Bacilli</taxon>
        <taxon>Lactobacillales</taxon>
        <taxon>Enterococcaceae</taxon>
        <taxon>Enterococcus</taxon>
    </lineage>
</organism>
<dbReference type="SMART" id="SM00491">
    <property type="entry name" value="HELICc2"/>
    <property type="match status" value="1"/>
</dbReference>
<dbReference type="InterPro" id="IPR014001">
    <property type="entry name" value="Helicase_ATP-bd"/>
</dbReference>
<name>A0AAI8WF65_ENTMU</name>
<dbReference type="AlphaFoldDB" id="A0AAI8WF65"/>
<accession>A0AAI8WF65</accession>
<dbReference type="GO" id="GO:0016818">
    <property type="term" value="F:hydrolase activity, acting on acid anhydrides, in phosphorus-containing anhydrides"/>
    <property type="evidence" value="ECO:0007669"/>
    <property type="project" value="InterPro"/>
</dbReference>
<dbReference type="RefSeq" id="WP_178946900.1">
    <property type="nucleotide sequence ID" value="NZ_AP019812.1"/>
</dbReference>
<keyword evidence="2" id="KW-0547">Nucleotide-binding</keyword>
<dbReference type="PROSITE" id="PS51192">
    <property type="entry name" value="HELICASE_ATP_BIND_1"/>
    <property type="match status" value="1"/>
</dbReference>
<dbReference type="GO" id="GO:0006139">
    <property type="term" value="P:nucleobase-containing compound metabolic process"/>
    <property type="evidence" value="ECO:0007669"/>
    <property type="project" value="InterPro"/>
</dbReference>
<keyword evidence="2" id="KW-0347">Helicase</keyword>
<proteinExistence type="predicted"/>
<evidence type="ECO:0000259" key="1">
    <source>
        <dbReference type="PROSITE" id="PS51192"/>
    </source>
</evidence>
<evidence type="ECO:0000313" key="2">
    <source>
        <dbReference type="EMBL" id="BBM16344.1"/>
    </source>
</evidence>
<dbReference type="Pfam" id="PF13307">
    <property type="entry name" value="Helicase_C_2"/>
    <property type="match status" value="1"/>
</dbReference>
<evidence type="ECO:0000313" key="3">
    <source>
        <dbReference type="Proteomes" id="UP000509460"/>
    </source>
</evidence>
<dbReference type="Gene3D" id="3.40.50.300">
    <property type="entry name" value="P-loop containing nucleotide triphosphate hydrolases"/>
    <property type="match status" value="2"/>
</dbReference>
<protein>
    <submittedName>
        <fullName evidence="2">DEAD/DEAH box helicase</fullName>
    </submittedName>
</protein>
<dbReference type="InterPro" id="IPR006555">
    <property type="entry name" value="ATP-dep_Helicase_C"/>
</dbReference>
<dbReference type="InterPro" id="IPR027417">
    <property type="entry name" value="P-loop_NTPase"/>
</dbReference>
<gene>
    <name evidence="2" type="ORF">EM151A_5055</name>
</gene>